<accession>A0AAF3J529</accession>
<evidence type="ECO:0000313" key="3">
    <source>
        <dbReference type="Proteomes" id="UP000887575"/>
    </source>
</evidence>
<feature type="region of interest" description="Disordered" evidence="2">
    <location>
        <begin position="173"/>
        <end position="203"/>
    </location>
</feature>
<evidence type="ECO:0000313" key="4">
    <source>
        <dbReference type="WBParaSite" id="MBELARI_LOCUS16703"/>
    </source>
</evidence>
<keyword evidence="1" id="KW-0175">Coiled coil</keyword>
<dbReference type="Proteomes" id="UP000887575">
    <property type="component" value="Unassembled WGS sequence"/>
</dbReference>
<protein>
    <submittedName>
        <fullName evidence="4">IQ domain-containing protein E</fullName>
    </submittedName>
</protein>
<feature type="coiled-coil region" evidence="1">
    <location>
        <begin position="205"/>
        <end position="239"/>
    </location>
</feature>
<feature type="compositionally biased region" description="Polar residues" evidence="2">
    <location>
        <begin position="354"/>
        <end position="368"/>
    </location>
</feature>
<evidence type="ECO:0000256" key="2">
    <source>
        <dbReference type="SAM" id="MobiDB-lite"/>
    </source>
</evidence>
<proteinExistence type="predicted"/>
<feature type="region of interest" description="Disordered" evidence="2">
    <location>
        <begin position="326"/>
        <end position="368"/>
    </location>
</feature>
<name>A0AAF3J529_9BILA</name>
<reference evidence="4" key="1">
    <citation type="submission" date="2024-02" db="UniProtKB">
        <authorList>
            <consortium name="WormBaseParasite"/>
        </authorList>
    </citation>
    <scope>IDENTIFICATION</scope>
</reference>
<feature type="compositionally biased region" description="Basic and acidic residues" evidence="2">
    <location>
        <begin position="173"/>
        <end position="193"/>
    </location>
</feature>
<sequence>MVSMLEDRLATIRQIYAPRAKSGKGGRTRNESGHPQTSKTPTLPPAFPTNTRMIAYRVPSAQSVFSLARSKAGRSPRMEQLNDAREQLLQSKRNCAKLVQENTILKTRLLKLSAQSGKREHHLQRLLNRESFEPAESYDTNEAITLATFQKRLIKSEALIKQQQDVIEKLKNDRVRARSAASERRHSETRGIRGGEPTQERSQSLDDLLAKNERLAEKYRSLKRENKYLRERIARLETRHNGDDHELSDWSKEDLINLVNRLETRALKAPIRAAVATLEEKTEVGKLIKELTSVHRNLENSQQENEVLKSEVETLVKELEHARIVHKDARPPGVPPLDMKSIDNVSDSQEDDQTGNAYETYQDGEQNEGQRTFDLDVVAMEVFEHTKAHLSRIKFLREQMKKQ</sequence>
<feature type="coiled-coil region" evidence="1">
    <location>
        <begin position="291"/>
        <end position="325"/>
    </location>
</feature>
<organism evidence="3 4">
    <name type="scientific">Mesorhabditis belari</name>
    <dbReference type="NCBI Taxonomy" id="2138241"/>
    <lineage>
        <taxon>Eukaryota</taxon>
        <taxon>Metazoa</taxon>
        <taxon>Ecdysozoa</taxon>
        <taxon>Nematoda</taxon>
        <taxon>Chromadorea</taxon>
        <taxon>Rhabditida</taxon>
        <taxon>Rhabditina</taxon>
        <taxon>Rhabditomorpha</taxon>
        <taxon>Rhabditoidea</taxon>
        <taxon>Rhabditidae</taxon>
        <taxon>Mesorhabditinae</taxon>
        <taxon>Mesorhabditis</taxon>
    </lineage>
</organism>
<keyword evidence="3" id="KW-1185">Reference proteome</keyword>
<evidence type="ECO:0000256" key="1">
    <source>
        <dbReference type="SAM" id="Coils"/>
    </source>
</evidence>
<dbReference type="SUPFAM" id="SSF160459">
    <property type="entry name" value="BLRF2-like"/>
    <property type="match status" value="1"/>
</dbReference>
<feature type="region of interest" description="Disordered" evidence="2">
    <location>
        <begin position="16"/>
        <end position="47"/>
    </location>
</feature>
<dbReference type="AlphaFoldDB" id="A0AAF3J529"/>
<dbReference type="WBParaSite" id="MBELARI_LOCUS16703">
    <property type="protein sequence ID" value="MBELARI_LOCUS16703"/>
    <property type="gene ID" value="MBELARI_LOCUS16703"/>
</dbReference>